<protein>
    <submittedName>
        <fullName evidence="2">BUB1 N-terminal domain-containing protein</fullName>
    </submittedName>
</protein>
<accession>A0AC35TMQ5</accession>
<evidence type="ECO:0000313" key="2">
    <source>
        <dbReference type="WBParaSite" id="RSKR_0000235600.1"/>
    </source>
</evidence>
<proteinExistence type="predicted"/>
<name>A0AC35TMQ5_9BILA</name>
<reference evidence="2" key="1">
    <citation type="submission" date="2016-11" db="UniProtKB">
        <authorList>
            <consortium name="WormBaseParasite"/>
        </authorList>
    </citation>
    <scope>IDENTIFICATION</scope>
    <source>
        <strain evidence="2">KR3021</strain>
    </source>
</reference>
<organism evidence="1 2">
    <name type="scientific">Rhabditophanes sp. KR3021</name>
    <dbReference type="NCBI Taxonomy" id="114890"/>
    <lineage>
        <taxon>Eukaryota</taxon>
        <taxon>Metazoa</taxon>
        <taxon>Ecdysozoa</taxon>
        <taxon>Nematoda</taxon>
        <taxon>Chromadorea</taxon>
        <taxon>Rhabditida</taxon>
        <taxon>Tylenchina</taxon>
        <taxon>Panagrolaimomorpha</taxon>
        <taxon>Strongyloidoidea</taxon>
        <taxon>Alloionematidae</taxon>
        <taxon>Rhabditophanes</taxon>
    </lineage>
</organism>
<dbReference type="WBParaSite" id="RSKR_0000235600.1">
    <property type="protein sequence ID" value="RSKR_0000235600.1"/>
    <property type="gene ID" value="RSKR_0000235600"/>
</dbReference>
<dbReference type="Proteomes" id="UP000095286">
    <property type="component" value="Unplaced"/>
</dbReference>
<evidence type="ECO:0000313" key="1">
    <source>
        <dbReference type="Proteomes" id="UP000095286"/>
    </source>
</evidence>
<sequence>MPSDSGLFEWVSKRDNIVQLASGRSMKALAEALSQSITTKDAETKFKDIFEKSKTSDDPLSIIVDYFKWFENVFTTGKQKTLYPLLWRALNYYSNLTSFENDERLINLWIKLCHCYPSRALAIMECAFTKGVGRLSASFYIAWSQIYENWGSTSKAREILFLGKNIYKATPIDSFNLASDHMEYRSMLKFLNPTDENSDMESDSTEDTVIDINQRFKRNVLGNLRGRNSICKVTKVQTLKMKPLQKINTCEKFKVFRDVDRSQAAIIKHGDTTDYDNLENDAEFQELFGSTEKIKSGHSISVFDNENQAKGNGGIQSIKKDTIKEFDVYFSDEEQPTKPIKKKGKKVLKEYKSEKKYLVRRMGTKILFNQKVSVSEHFIQTTDIIMN</sequence>